<feature type="domain" description="Aminoglycoside phosphotransferase" evidence="1">
    <location>
        <begin position="61"/>
        <end position="252"/>
    </location>
</feature>
<reference evidence="2 3" key="1">
    <citation type="journal article" date="2018" name="Biotechnol. Biofuels">
        <title>Integrative visual omics of the white-rot fungus Polyporus brumalis exposes the biotechnological potential of its oxidative enzymes for delignifying raw plant biomass.</title>
        <authorList>
            <person name="Miyauchi S."/>
            <person name="Rancon A."/>
            <person name="Drula E."/>
            <person name="Hage H."/>
            <person name="Chaduli D."/>
            <person name="Favel A."/>
            <person name="Grisel S."/>
            <person name="Henrissat B."/>
            <person name="Herpoel-Gimbert I."/>
            <person name="Ruiz-Duenas F.J."/>
            <person name="Chevret D."/>
            <person name="Hainaut M."/>
            <person name="Lin J."/>
            <person name="Wang M."/>
            <person name="Pangilinan J."/>
            <person name="Lipzen A."/>
            <person name="Lesage-Meessen L."/>
            <person name="Navarro D."/>
            <person name="Riley R."/>
            <person name="Grigoriev I.V."/>
            <person name="Zhou S."/>
            <person name="Raouche S."/>
            <person name="Rosso M.N."/>
        </authorList>
    </citation>
    <scope>NUCLEOTIDE SEQUENCE [LARGE SCALE GENOMIC DNA]</scope>
    <source>
        <strain evidence="2 3">BRFM 1820</strain>
    </source>
</reference>
<dbReference type="InterPro" id="IPR011009">
    <property type="entry name" value="Kinase-like_dom_sf"/>
</dbReference>
<dbReference type="AlphaFoldDB" id="A0A371CM18"/>
<keyword evidence="3" id="KW-1185">Reference proteome</keyword>
<accession>A0A371CM18</accession>
<proteinExistence type="predicted"/>
<evidence type="ECO:0000313" key="3">
    <source>
        <dbReference type="Proteomes" id="UP000256964"/>
    </source>
</evidence>
<organism evidence="2 3">
    <name type="scientific">Lentinus brumalis</name>
    <dbReference type="NCBI Taxonomy" id="2498619"/>
    <lineage>
        <taxon>Eukaryota</taxon>
        <taxon>Fungi</taxon>
        <taxon>Dikarya</taxon>
        <taxon>Basidiomycota</taxon>
        <taxon>Agaricomycotina</taxon>
        <taxon>Agaricomycetes</taxon>
        <taxon>Polyporales</taxon>
        <taxon>Polyporaceae</taxon>
        <taxon>Lentinus</taxon>
    </lineage>
</organism>
<dbReference type="PANTHER" id="PTHR21310">
    <property type="entry name" value="AMINOGLYCOSIDE PHOSPHOTRANSFERASE-RELATED-RELATED"/>
    <property type="match status" value="1"/>
</dbReference>
<dbReference type="InterPro" id="IPR051678">
    <property type="entry name" value="AGP_Transferase"/>
</dbReference>
<gene>
    <name evidence="2" type="ORF">OH76DRAFT_1412248</name>
</gene>
<name>A0A371CM18_9APHY</name>
<dbReference type="OrthoDB" id="5598852at2759"/>
<dbReference type="Proteomes" id="UP000256964">
    <property type="component" value="Unassembled WGS sequence"/>
</dbReference>
<dbReference type="SUPFAM" id="SSF56112">
    <property type="entry name" value="Protein kinase-like (PK-like)"/>
    <property type="match status" value="1"/>
</dbReference>
<dbReference type="Pfam" id="PF01636">
    <property type="entry name" value="APH"/>
    <property type="match status" value="1"/>
</dbReference>
<dbReference type="Gene3D" id="3.30.200.150">
    <property type="match status" value="1"/>
</dbReference>
<dbReference type="EMBL" id="KZ857516">
    <property type="protein sequence ID" value="RDX41320.1"/>
    <property type="molecule type" value="Genomic_DNA"/>
</dbReference>
<dbReference type="PANTHER" id="PTHR21310:SF48">
    <property type="entry name" value="AMINOGLYCOSIDE PHOSPHOTRANSFERASE DOMAIN-CONTAINING PROTEIN"/>
    <property type="match status" value="1"/>
</dbReference>
<sequence length="292" mass="33487">MSSDLNLSLEEVQHLLRTSSAQLDDRPYDRGDFAIPRRIEAIEKDGVPLIVRYGYHVSPIEAETTALVAQHTSVRVPTIHAIFSEYREDSGHTVTYIVEERLPGTTLLEALPTLDDHARLVITSELRTIFSQLATLSSHRDRLGPLRGPWHKGNAKFTWLLDRYPCGENDARETRSFIQYWVNIIGRNSLTSHRVSDRLFEPYDFSRPPAFSHGDLQPTNVMVHEGHVVGIIDWAEAGWYPYFWDAYILHKSLHQLWAMFSIWEPMASQLGDPYMPEAKAMFRLLTLVEDAS</sequence>
<evidence type="ECO:0000259" key="1">
    <source>
        <dbReference type="Pfam" id="PF01636"/>
    </source>
</evidence>
<evidence type="ECO:0000313" key="2">
    <source>
        <dbReference type="EMBL" id="RDX41320.1"/>
    </source>
</evidence>
<dbReference type="Gene3D" id="3.90.1200.10">
    <property type="match status" value="1"/>
</dbReference>
<protein>
    <submittedName>
        <fullName evidence="2">Kinase-like protein</fullName>
    </submittedName>
</protein>
<dbReference type="InterPro" id="IPR002575">
    <property type="entry name" value="Aminoglycoside_PTrfase"/>
</dbReference>